<keyword evidence="3" id="KW-0378">Hydrolase</keyword>
<name>A0A7D5TV81_9EURY</name>
<keyword evidence="3" id="KW-0255">Endonuclease</keyword>
<dbReference type="CDD" id="cd00085">
    <property type="entry name" value="HNHc"/>
    <property type="match status" value="1"/>
</dbReference>
<dbReference type="Pfam" id="PF01844">
    <property type="entry name" value="HNH"/>
    <property type="match status" value="1"/>
</dbReference>
<gene>
    <name evidence="3" type="ORF">HZS54_15885</name>
</gene>
<feature type="region of interest" description="Disordered" evidence="1">
    <location>
        <begin position="1"/>
        <end position="32"/>
    </location>
</feature>
<accession>A0A7D5TV81</accession>
<dbReference type="EMBL" id="CP058909">
    <property type="protein sequence ID" value="QLH83014.1"/>
    <property type="molecule type" value="Genomic_DNA"/>
</dbReference>
<keyword evidence="4" id="KW-1185">Reference proteome</keyword>
<reference evidence="3 4" key="1">
    <citation type="submission" date="2020-07" db="EMBL/GenBank/DDBJ databases">
        <title>Halosimplex litoreum sp. nov. and Halosimplex rubrum sp. nov., isolated from different salt environments.</title>
        <authorList>
            <person name="Cui H."/>
        </authorList>
    </citation>
    <scope>NUCLEOTIDE SEQUENCE [LARGE SCALE GENOMIC DNA]</scope>
    <source>
        <strain evidence="3 4">R2</strain>
    </source>
</reference>
<organism evidence="3 4">
    <name type="scientific">Halosimplex pelagicum</name>
    <dbReference type="NCBI Taxonomy" id="869886"/>
    <lineage>
        <taxon>Archaea</taxon>
        <taxon>Methanobacteriati</taxon>
        <taxon>Methanobacteriota</taxon>
        <taxon>Stenosarchaea group</taxon>
        <taxon>Halobacteria</taxon>
        <taxon>Halobacteriales</taxon>
        <taxon>Haloarculaceae</taxon>
        <taxon>Halosimplex</taxon>
    </lineage>
</organism>
<dbReference type="KEGG" id="hpel:HZS54_15885"/>
<dbReference type="GO" id="GO:0003676">
    <property type="term" value="F:nucleic acid binding"/>
    <property type="evidence" value="ECO:0007669"/>
    <property type="project" value="InterPro"/>
</dbReference>
<protein>
    <submittedName>
        <fullName evidence="3">HNH endonuclease</fullName>
    </submittedName>
</protein>
<feature type="domain" description="HNH nuclease" evidence="2">
    <location>
        <begin position="39"/>
        <end position="97"/>
    </location>
</feature>
<dbReference type="Proteomes" id="UP000509346">
    <property type="component" value="Chromosome"/>
</dbReference>
<dbReference type="OrthoDB" id="11472at2157"/>
<proteinExistence type="predicted"/>
<dbReference type="InterPro" id="IPR003615">
    <property type="entry name" value="HNH_nuc"/>
</dbReference>
<dbReference type="AlphaFoldDB" id="A0A7D5TV81"/>
<evidence type="ECO:0000259" key="2">
    <source>
        <dbReference type="SMART" id="SM00507"/>
    </source>
</evidence>
<dbReference type="GO" id="GO:0008270">
    <property type="term" value="F:zinc ion binding"/>
    <property type="evidence" value="ECO:0007669"/>
    <property type="project" value="InterPro"/>
</dbReference>
<evidence type="ECO:0000313" key="4">
    <source>
        <dbReference type="Proteomes" id="UP000509346"/>
    </source>
</evidence>
<dbReference type="Gene3D" id="1.10.30.50">
    <property type="match status" value="1"/>
</dbReference>
<keyword evidence="3" id="KW-0540">Nuclease</keyword>
<evidence type="ECO:0000256" key="1">
    <source>
        <dbReference type="SAM" id="MobiDB-lite"/>
    </source>
</evidence>
<sequence length="351" mass="38023">MSQDTTSNASTPNSPETTESPGTPERGEHEDWQETVDAATRDAVLDRDEHRCQVCGRNGPGNGGLVNLEVHHIERDPDGMDQHDLENLTTLCRSCHSWVHQQTTEQEVPVELTEADAQVLLSHDREILAVLGELGPAMASEVADALTADLSVLAVRERLWTLMGLDNAVESRDRQIVDQDASSGEWGLSGQIANSSRGRIADDTQMLLRRAADERVRQALDREVDRETVADVFGIHSRTTWIKEKRARAYDFPLDAVTDAGGRPSTDAEETDEPGEASADTLDADGEQERLTSVTTAASDEDGEDSRGGPAPESESSTADVSGVSDGESVRGDLQQVLDALEDVEDALRGD</sequence>
<dbReference type="InterPro" id="IPR002711">
    <property type="entry name" value="HNH"/>
</dbReference>
<dbReference type="GeneID" id="56084100"/>
<dbReference type="RefSeq" id="WP_179918072.1">
    <property type="nucleotide sequence ID" value="NZ_CP058909.1"/>
</dbReference>
<dbReference type="SMART" id="SM00507">
    <property type="entry name" value="HNHc"/>
    <property type="match status" value="1"/>
</dbReference>
<evidence type="ECO:0000313" key="3">
    <source>
        <dbReference type="EMBL" id="QLH83014.1"/>
    </source>
</evidence>
<feature type="compositionally biased region" description="Polar residues" evidence="1">
    <location>
        <begin position="1"/>
        <end position="21"/>
    </location>
</feature>
<dbReference type="GO" id="GO:0004519">
    <property type="term" value="F:endonuclease activity"/>
    <property type="evidence" value="ECO:0007669"/>
    <property type="project" value="UniProtKB-KW"/>
</dbReference>
<feature type="region of interest" description="Disordered" evidence="1">
    <location>
        <begin position="256"/>
        <end position="351"/>
    </location>
</feature>